<evidence type="ECO:0000256" key="4">
    <source>
        <dbReference type="ARBA" id="ARBA00022475"/>
    </source>
</evidence>
<dbReference type="InterPro" id="IPR001185">
    <property type="entry name" value="MS_channel"/>
</dbReference>
<keyword evidence="4 10" id="KW-1003">Cell membrane</keyword>
<protein>
    <recommendedName>
        <fullName evidence="10">Large-conductance mechanosensitive channel</fullName>
    </recommendedName>
</protein>
<dbReference type="PROSITE" id="PS01327">
    <property type="entry name" value="MSCL"/>
    <property type="match status" value="1"/>
</dbReference>
<evidence type="ECO:0000256" key="10">
    <source>
        <dbReference type="HAMAP-Rule" id="MF_00115"/>
    </source>
</evidence>
<keyword evidence="12" id="KW-1185">Reference proteome</keyword>
<accession>A0ABW1KTA7</accession>
<keyword evidence="7 10" id="KW-0406">Ion transport</keyword>
<dbReference type="InterPro" id="IPR036019">
    <property type="entry name" value="MscL_channel"/>
</dbReference>
<evidence type="ECO:0000313" key="12">
    <source>
        <dbReference type="Proteomes" id="UP001596116"/>
    </source>
</evidence>
<feature type="transmembrane region" description="Helical" evidence="10">
    <location>
        <begin position="12"/>
        <end position="33"/>
    </location>
</feature>
<keyword evidence="9 10" id="KW-0407">Ion channel</keyword>
<dbReference type="EMBL" id="JBHPON010000001">
    <property type="protein sequence ID" value="MFC6035154.1"/>
    <property type="molecule type" value="Genomic_DNA"/>
</dbReference>
<dbReference type="NCBIfam" id="TIGR00220">
    <property type="entry name" value="mscL"/>
    <property type="match status" value="1"/>
</dbReference>
<dbReference type="HAMAP" id="MF_00115">
    <property type="entry name" value="MscL"/>
    <property type="match status" value="1"/>
</dbReference>
<gene>
    <name evidence="10 11" type="primary">mscL</name>
    <name evidence="11" type="ORF">ACFMB1_06330</name>
</gene>
<proteinExistence type="inferred from homology"/>
<feature type="transmembrane region" description="Helical" evidence="10">
    <location>
        <begin position="79"/>
        <end position="103"/>
    </location>
</feature>
<comment type="similarity">
    <text evidence="2 10">Belongs to the MscL family.</text>
</comment>
<dbReference type="PANTHER" id="PTHR30266">
    <property type="entry name" value="MECHANOSENSITIVE CHANNEL MSCL"/>
    <property type="match status" value="1"/>
</dbReference>
<keyword evidence="6 10" id="KW-1133">Transmembrane helix</keyword>
<keyword evidence="5 10" id="KW-0812">Transmembrane</keyword>
<evidence type="ECO:0000313" key="11">
    <source>
        <dbReference type="EMBL" id="MFC6035154.1"/>
    </source>
</evidence>
<evidence type="ECO:0000256" key="3">
    <source>
        <dbReference type="ARBA" id="ARBA00022448"/>
    </source>
</evidence>
<reference evidence="11 12" key="1">
    <citation type="submission" date="2024-09" db="EMBL/GenBank/DDBJ databases">
        <authorList>
            <person name="Zhang Z.-H."/>
        </authorList>
    </citation>
    <scope>NUCLEOTIDE SEQUENCE [LARGE SCALE GENOMIC DNA]</scope>
    <source>
        <strain evidence="11 12">HHTR114</strain>
    </source>
</reference>
<dbReference type="SUPFAM" id="SSF81330">
    <property type="entry name" value="Gated mechanosensitive channel"/>
    <property type="match status" value="1"/>
</dbReference>
<dbReference type="NCBIfam" id="NF010557">
    <property type="entry name" value="PRK13952.1"/>
    <property type="match status" value="1"/>
</dbReference>
<dbReference type="Pfam" id="PF01741">
    <property type="entry name" value="MscL"/>
    <property type="match status" value="1"/>
</dbReference>
<evidence type="ECO:0000256" key="1">
    <source>
        <dbReference type="ARBA" id="ARBA00004651"/>
    </source>
</evidence>
<name>A0ABW1KTA7_9PROT</name>
<keyword evidence="10" id="KW-0997">Cell inner membrane</keyword>
<dbReference type="NCBIfam" id="NF001843">
    <property type="entry name" value="PRK00567.1-4"/>
    <property type="match status" value="1"/>
</dbReference>
<sequence length="141" mass="15258">MGIIKEFQDFAVKGNVVDMAVGIIIGGAFGTIVKSLVDDIIMPPIGKMMGNIDFSDLFINLTDIQYDSLDAAREAGAPVIAYGSFINNVISFLIVAWAVFMLVKAMNSLKKKAEEEPAAAPEPPKEQVLLTEIRDLLKARG</sequence>
<dbReference type="PRINTS" id="PR01264">
    <property type="entry name" value="MECHCHANNEL"/>
</dbReference>
<comment type="subcellular location">
    <subcellularLocation>
        <location evidence="10">Cell inner membrane</location>
        <topology evidence="10">Multi-pass membrane protein</topology>
    </subcellularLocation>
    <subcellularLocation>
        <location evidence="1">Cell membrane</location>
        <topology evidence="1">Multi-pass membrane protein</topology>
    </subcellularLocation>
</comment>
<evidence type="ECO:0000256" key="6">
    <source>
        <dbReference type="ARBA" id="ARBA00022989"/>
    </source>
</evidence>
<evidence type="ECO:0000256" key="2">
    <source>
        <dbReference type="ARBA" id="ARBA00007254"/>
    </source>
</evidence>
<comment type="subunit">
    <text evidence="10">Homopentamer.</text>
</comment>
<dbReference type="InterPro" id="IPR037673">
    <property type="entry name" value="MSC/AndL"/>
</dbReference>
<dbReference type="PANTHER" id="PTHR30266:SF2">
    <property type="entry name" value="LARGE-CONDUCTANCE MECHANOSENSITIVE CHANNEL"/>
    <property type="match status" value="1"/>
</dbReference>
<dbReference type="Gene3D" id="1.10.1200.120">
    <property type="entry name" value="Large-conductance mechanosensitive channel, MscL, domain 1"/>
    <property type="match status" value="1"/>
</dbReference>
<dbReference type="Proteomes" id="UP001596116">
    <property type="component" value="Unassembled WGS sequence"/>
</dbReference>
<evidence type="ECO:0000256" key="7">
    <source>
        <dbReference type="ARBA" id="ARBA00023065"/>
    </source>
</evidence>
<evidence type="ECO:0000256" key="5">
    <source>
        <dbReference type="ARBA" id="ARBA00022692"/>
    </source>
</evidence>
<dbReference type="RefSeq" id="WP_379879517.1">
    <property type="nucleotide sequence ID" value="NZ_JBHPON010000001.1"/>
</dbReference>
<organism evidence="11 12">
    <name type="scientific">Hyphococcus aureus</name>
    <dbReference type="NCBI Taxonomy" id="2666033"/>
    <lineage>
        <taxon>Bacteria</taxon>
        <taxon>Pseudomonadati</taxon>
        <taxon>Pseudomonadota</taxon>
        <taxon>Alphaproteobacteria</taxon>
        <taxon>Parvularculales</taxon>
        <taxon>Parvularculaceae</taxon>
        <taxon>Hyphococcus</taxon>
    </lineage>
</organism>
<keyword evidence="3 10" id="KW-0813">Transport</keyword>
<comment type="caution">
    <text evidence="11">The sequence shown here is derived from an EMBL/GenBank/DDBJ whole genome shotgun (WGS) entry which is preliminary data.</text>
</comment>
<evidence type="ECO:0000256" key="9">
    <source>
        <dbReference type="ARBA" id="ARBA00023303"/>
    </source>
</evidence>
<keyword evidence="8 10" id="KW-0472">Membrane</keyword>
<dbReference type="InterPro" id="IPR019823">
    <property type="entry name" value="Mechanosensitive_channel_CS"/>
</dbReference>
<comment type="function">
    <text evidence="10">Channel that opens in response to stretch forces in the membrane lipid bilayer. May participate in the regulation of osmotic pressure changes within the cell.</text>
</comment>
<evidence type="ECO:0000256" key="8">
    <source>
        <dbReference type="ARBA" id="ARBA00023136"/>
    </source>
</evidence>